<evidence type="ECO:0000259" key="3">
    <source>
        <dbReference type="Pfam" id="PF06904"/>
    </source>
</evidence>
<organism evidence="4 5">
    <name type="scientific">Rhodovulum visakhapatnamense</name>
    <dbReference type="NCBI Taxonomy" id="364297"/>
    <lineage>
        <taxon>Bacteria</taxon>
        <taxon>Pseudomonadati</taxon>
        <taxon>Pseudomonadota</taxon>
        <taxon>Alphaproteobacteria</taxon>
        <taxon>Rhodobacterales</taxon>
        <taxon>Paracoccaceae</taxon>
        <taxon>Rhodovulum</taxon>
    </lineage>
</organism>
<feature type="chain" id="PRO_5020501420" description="Extensin-like C-terminal domain-containing protein" evidence="2">
    <location>
        <begin position="20"/>
        <end position="322"/>
    </location>
</feature>
<proteinExistence type="predicted"/>
<dbReference type="AlphaFoldDB" id="A0A4R8FAA4"/>
<comment type="caution">
    <text evidence="4">The sequence shown here is derived from an EMBL/GenBank/DDBJ whole genome shotgun (WGS) entry which is preliminary data.</text>
</comment>
<feature type="signal peptide" evidence="2">
    <location>
        <begin position="1"/>
        <end position="19"/>
    </location>
</feature>
<evidence type="ECO:0000313" key="5">
    <source>
        <dbReference type="Proteomes" id="UP000295484"/>
    </source>
</evidence>
<keyword evidence="2" id="KW-0732">Signal</keyword>
<dbReference type="InterPro" id="IPR009683">
    <property type="entry name" value="Extensin-like_C"/>
</dbReference>
<sequence length="322" mass="33184">MRRAGLGLALVLIAGTGSAATLDSVLRPKPRPAATQAATRADAATVAMAEGPAALGRTLAPARPQPRPEGDAELPLAGTEPDPAPGFALRPHARPTVAGAPARVREVTADMTLGRSARPEPRPRTPYQVASLSAAGIRTQPSAILTPRGGVVCGDPAITGQMIAPIPGRIAGCGVDRPVRVTAVDGVALSQAATIDCDTARALRVWVSDGIKPAVGRLGGGVASLKVFAHYACRPRNNQKGAKVSEHGRGHAVDIGAVTLRNGVSMTVARGWNDAAQGKILRRIHRAACGPFGTVLGPGSDGFHKDHIHVDTARYRSGSYCR</sequence>
<feature type="region of interest" description="Disordered" evidence="1">
    <location>
        <begin position="57"/>
        <end position="126"/>
    </location>
</feature>
<dbReference type="RefSeq" id="WP_243837754.1">
    <property type="nucleotide sequence ID" value="NZ_SOEB01000033.1"/>
</dbReference>
<dbReference type="Proteomes" id="UP000295484">
    <property type="component" value="Unassembled WGS sequence"/>
</dbReference>
<evidence type="ECO:0000313" key="4">
    <source>
        <dbReference type="EMBL" id="TDX22162.1"/>
    </source>
</evidence>
<name>A0A4R8FAA4_9RHOB</name>
<evidence type="ECO:0000256" key="1">
    <source>
        <dbReference type="SAM" id="MobiDB-lite"/>
    </source>
</evidence>
<evidence type="ECO:0000256" key="2">
    <source>
        <dbReference type="SAM" id="SignalP"/>
    </source>
</evidence>
<protein>
    <recommendedName>
        <fullName evidence="3">Extensin-like C-terminal domain-containing protein</fullName>
    </recommendedName>
</protein>
<accession>A0A4R8FAA4</accession>
<dbReference type="Pfam" id="PF06904">
    <property type="entry name" value="Extensin-like_C"/>
    <property type="match status" value="1"/>
</dbReference>
<dbReference type="EMBL" id="SOEB01000033">
    <property type="protein sequence ID" value="TDX22162.1"/>
    <property type="molecule type" value="Genomic_DNA"/>
</dbReference>
<feature type="domain" description="Extensin-like C-terminal" evidence="3">
    <location>
        <begin position="171"/>
        <end position="322"/>
    </location>
</feature>
<gene>
    <name evidence="4" type="ORF">EV657_13317</name>
</gene>
<reference evidence="4 5" key="1">
    <citation type="submission" date="2019-03" db="EMBL/GenBank/DDBJ databases">
        <title>Genomic Encyclopedia of Type Strains, Phase IV (KMG-IV): sequencing the most valuable type-strain genomes for metagenomic binning, comparative biology and taxonomic classification.</title>
        <authorList>
            <person name="Goeker M."/>
        </authorList>
    </citation>
    <scope>NUCLEOTIDE SEQUENCE [LARGE SCALE GENOMIC DNA]</scope>
    <source>
        <strain evidence="4 5">JA181</strain>
    </source>
</reference>